<dbReference type="AlphaFoldDB" id="A0A9D1DQ13"/>
<dbReference type="GO" id="GO:0043768">
    <property type="term" value="F:S-ribosylhomocysteine lyase activity"/>
    <property type="evidence" value="ECO:0007669"/>
    <property type="project" value="UniProtKB-EC"/>
</dbReference>
<evidence type="ECO:0000256" key="3">
    <source>
        <dbReference type="ARBA" id="ARBA00007311"/>
    </source>
</evidence>
<dbReference type="InterPro" id="IPR011249">
    <property type="entry name" value="Metalloenz_LuxS/M16"/>
</dbReference>
<dbReference type="Proteomes" id="UP000886785">
    <property type="component" value="Unassembled WGS sequence"/>
</dbReference>
<dbReference type="Gene3D" id="3.30.1360.80">
    <property type="entry name" value="S-ribosylhomocysteinase (LuxS)"/>
    <property type="match status" value="1"/>
</dbReference>
<keyword evidence="11 15" id="KW-0456">Lyase</keyword>
<name>A0A9D1DQ13_9FIRM</name>
<comment type="caution">
    <text evidence="15">The sequence shown here is derived from an EMBL/GenBank/DDBJ whole genome shotgun (WGS) entry which is preliminary data.</text>
</comment>
<evidence type="ECO:0000256" key="2">
    <source>
        <dbReference type="ARBA" id="ARBA00001962"/>
    </source>
</evidence>
<reference evidence="15" key="1">
    <citation type="submission" date="2020-10" db="EMBL/GenBank/DDBJ databases">
        <authorList>
            <person name="Gilroy R."/>
        </authorList>
    </citation>
    <scope>NUCLEOTIDE SEQUENCE</scope>
    <source>
        <strain evidence="15">ChiSjej1B19-7085</strain>
    </source>
</reference>
<keyword evidence="10" id="KW-0408">Iron</keyword>
<gene>
    <name evidence="15" type="ORF">IAA54_04665</name>
</gene>
<evidence type="ECO:0000256" key="10">
    <source>
        <dbReference type="ARBA" id="ARBA00023004"/>
    </source>
</evidence>
<dbReference type="EC" id="4.4.1.21" evidence="5"/>
<organism evidence="15 16">
    <name type="scientific">Candidatus Gallacutalibacter pullicola</name>
    <dbReference type="NCBI Taxonomy" id="2840830"/>
    <lineage>
        <taxon>Bacteria</taxon>
        <taxon>Bacillati</taxon>
        <taxon>Bacillota</taxon>
        <taxon>Clostridia</taxon>
        <taxon>Eubacteriales</taxon>
        <taxon>Candidatus Gallacutalibacter</taxon>
    </lineage>
</organism>
<comment type="catalytic activity">
    <reaction evidence="1">
        <text>S-(5-deoxy-D-ribos-5-yl)-L-homocysteine = (S)-4,5-dihydroxypentane-2,3-dione + L-homocysteine</text>
        <dbReference type="Rhea" id="RHEA:17753"/>
        <dbReference type="ChEBI" id="CHEBI:29484"/>
        <dbReference type="ChEBI" id="CHEBI:58195"/>
        <dbReference type="ChEBI" id="CHEBI:58199"/>
        <dbReference type="EC" id="4.4.1.21"/>
    </reaction>
</comment>
<dbReference type="NCBIfam" id="NF002604">
    <property type="entry name" value="PRK02260.1-4"/>
    <property type="match status" value="1"/>
</dbReference>
<keyword evidence="7" id="KW-0673">Quorum sensing</keyword>
<dbReference type="GO" id="GO:0009372">
    <property type="term" value="P:quorum sensing"/>
    <property type="evidence" value="ECO:0007669"/>
    <property type="project" value="UniProtKB-KW"/>
</dbReference>
<proteinExistence type="inferred from homology"/>
<evidence type="ECO:0000256" key="12">
    <source>
        <dbReference type="ARBA" id="ARBA00024654"/>
    </source>
</evidence>
<keyword evidence="8" id="KW-0479">Metal-binding</keyword>
<comment type="subunit">
    <text evidence="4">Homodimer.</text>
</comment>
<comment type="function">
    <text evidence="12">Involved in the synthesis of autoinducer 2 (AI-2) which is secreted by bacteria and is used to communicate both the cell density and the metabolic potential of the environment. The regulation of gene expression in response to changes in cell density is called quorum sensing. Catalyzes the transformation of S-ribosylhomocysteine (RHC) to homocysteine (HC) and 4,5-dihydroxy-2,3-pentadione (DPD).</text>
</comment>
<evidence type="ECO:0000313" key="15">
    <source>
        <dbReference type="EMBL" id="HIR56940.1"/>
    </source>
</evidence>
<comment type="cofactor">
    <cofactor evidence="2">
        <name>Fe cation</name>
        <dbReference type="ChEBI" id="CHEBI:24875"/>
    </cofactor>
</comment>
<evidence type="ECO:0000256" key="14">
    <source>
        <dbReference type="ARBA" id="ARBA00031777"/>
    </source>
</evidence>
<evidence type="ECO:0000256" key="9">
    <source>
        <dbReference type="ARBA" id="ARBA00022929"/>
    </source>
</evidence>
<keyword evidence="9" id="KW-0071">Autoinducer synthesis</keyword>
<dbReference type="PRINTS" id="PR01487">
    <property type="entry name" value="LUXSPROTEIN"/>
</dbReference>
<evidence type="ECO:0000256" key="5">
    <source>
        <dbReference type="ARBA" id="ARBA00012240"/>
    </source>
</evidence>
<evidence type="ECO:0000256" key="11">
    <source>
        <dbReference type="ARBA" id="ARBA00023239"/>
    </source>
</evidence>
<reference evidence="15" key="2">
    <citation type="journal article" date="2021" name="PeerJ">
        <title>Extensive microbial diversity within the chicken gut microbiome revealed by metagenomics and culture.</title>
        <authorList>
            <person name="Gilroy R."/>
            <person name="Ravi A."/>
            <person name="Getino M."/>
            <person name="Pursley I."/>
            <person name="Horton D.L."/>
            <person name="Alikhan N.F."/>
            <person name="Baker D."/>
            <person name="Gharbi K."/>
            <person name="Hall N."/>
            <person name="Watson M."/>
            <person name="Adriaenssens E.M."/>
            <person name="Foster-Nyarko E."/>
            <person name="Jarju S."/>
            <person name="Secka A."/>
            <person name="Antonio M."/>
            <person name="Oren A."/>
            <person name="Chaudhuri R.R."/>
            <person name="La Ragione R."/>
            <person name="Hildebrand F."/>
            <person name="Pallen M.J."/>
        </authorList>
    </citation>
    <scope>NUCLEOTIDE SEQUENCE</scope>
    <source>
        <strain evidence="15">ChiSjej1B19-7085</strain>
    </source>
</reference>
<dbReference type="InterPro" id="IPR003815">
    <property type="entry name" value="S-ribosylhomocysteinase"/>
</dbReference>
<evidence type="ECO:0000313" key="16">
    <source>
        <dbReference type="Proteomes" id="UP000886785"/>
    </source>
</evidence>
<dbReference type="Pfam" id="PF02664">
    <property type="entry name" value="LuxS"/>
    <property type="match status" value="1"/>
</dbReference>
<evidence type="ECO:0000256" key="13">
    <source>
        <dbReference type="ARBA" id="ARBA00030600"/>
    </source>
</evidence>
<evidence type="ECO:0000256" key="7">
    <source>
        <dbReference type="ARBA" id="ARBA00022654"/>
    </source>
</evidence>
<comment type="similarity">
    <text evidence="3">Belongs to the LuxS family.</text>
</comment>
<protein>
    <recommendedName>
        <fullName evidence="6">S-ribosylhomocysteine lyase</fullName>
        <ecNumber evidence="5">4.4.1.21</ecNumber>
    </recommendedName>
    <alternativeName>
        <fullName evidence="13">AI-2 synthesis protein</fullName>
    </alternativeName>
    <alternativeName>
        <fullName evidence="14">Autoinducer-2 production protein LuxS</fullName>
    </alternativeName>
</protein>
<evidence type="ECO:0000256" key="6">
    <source>
        <dbReference type="ARBA" id="ARBA00015130"/>
    </source>
</evidence>
<evidence type="ECO:0000256" key="4">
    <source>
        <dbReference type="ARBA" id="ARBA00011738"/>
    </source>
</evidence>
<evidence type="ECO:0000256" key="1">
    <source>
        <dbReference type="ARBA" id="ARBA00000297"/>
    </source>
</evidence>
<dbReference type="PANTHER" id="PTHR35799">
    <property type="entry name" value="S-RIBOSYLHOMOCYSTEINE LYASE"/>
    <property type="match status" value="1"/>
</dbReference>
<accession>A0A9D1DQ13</accession>
<dbReference type="SUPFAM" id="SSF63411">
    <property type="entry name" value="LuxS/MPP-like metallohydrolase"/>
    <property type="match status" value="1"/>
</dbReference>
<dbReference type="GO" id="GO:0005506">
    <property type="term" value="F:iron ion binding"/>
    <property type="evidence" value="ECO:0007669"/>
    <property type="project" value="InterPro"/>
</dbReference>
<sequence length="151" mass="16986">MERIASFCVDHNKLTPGIYLSRIDGDIVTYDIRMRTPNRPPFLENAAMHTIEHLFATFARNSQWKDQVIYFGPMGCRTGFYFLLRDVPHADAIALIREIFEKIAAYEGEVPGTTAAECGNYLEHDLAGAKKEAAAFLPVIAAWTEENLAYA</sequence>
<evidence type="ECO:0000256" key="8">
    <source>
        <dbReference type="ARBA" id="ARBA00022723"/>
    </source>
</evidence>
<dbReference type="PANTHER" id="PTHR35799:SF1">
    <property type="entry name" value="S-RIBOSYLHOMOCYSTEINE LYASE"/>
    <property type="match status" value="1"/>
</dbReference>
<dbReference type="EMBL" id="DVHF01000051">
    <property type="protein sequence ID" value="HIR56940.1"/>
    <property type="molecule type" value="Genomic_DNA"/>
</dbReference>
<dbReference type="InterPro" id="IPR037005">
    <property type="entry name" value="LuxS_sf"/>
</dbReference>